<dbReference type="SUPFAM" id="SSF54001">
    <property type="entry name" value="Cysteine proteinases"/>
    <property type="match status" value="1"/>
</dbReference>
<keyword evidence="4 7" id="KW-0833">Ubl conjugation pathway</keyword>
<evidence type="ECO:0000256" key="7">
    <source>
        <dbReference type="PROSITE-ProRule" id="PRU01393"/>
    </source>
</evidence>
<dbReference type="OrthoDB" id="427186at2759"/>
<feature type="site" description="Important for enzyme activity" evidence="7">
    <location>
        <position position="188"/>
    </location>
</feature>
<keyword evidence="6 7" id="KW-0788">Thiol protease</keyword>
<comment type="catalytic activity">
    <reaction evidence="1 7 8">
        <text>Thiol-dependent hydrolysis of ester, thioester, amide, peptide and isopeptide bonds formed by the C-terminal Gly of ubiquitin (a 76-residue protein attached to proteins as an intracellular targeting signal).</text>
        <dbReference type="EC" id="3.4.19.12"/>
    </reaction>
</comment>
<evidence type="ECO:0000256" key="9">
    <source>
        <dbReference type="SAM" id="MobiDB-lite"/>
    </source>
</evidence>
<dbReference type="Gene3D" id="3.40.532.10">
    <property type="entry name" value="Peptidase C12, ubiquitin carboxyl-terminal hydrolase"/>
    <property type="match status" value="1"/>
</dbReference>
<feature type="active site" description="Proton donor" evidence="7">
    <location>
        <position position="172"/>
    </location>
</feature>
<keyword evidence="12" id="KW-1185">Reference proteome</keyword>
<dbReference type="GO" id="GO:0016579">
    <property type="term" value="P:protein deubiquitination"/>
    <property type="evidence" value="ECO:0007669"/>
    <property type="project" value="TreeGrafter"/>
</dbReference>
<feature type="domain" description="UCH catalytic" evidence="10">
    <location>
        <begin position="14"/>
        <end position="235"/>
    </location>
</feature>
<name>A0A167NL17_CORFA</name>
<dbReference type="InterPro" id="IPR001578">
    <property type="entry name" value="Peptidase_C12_UCH"/>
</dbReference>
<dbReference type="STRING" id="1081104.A0A167NL17"/>
<feature type="region of interest" description="Disordered" evidence="9">
    <location>
        <begin position="146"/>
        <end position="169"/>
    </location>
</feature>
<keyword evidence="5 7" id="KW-0378">Hydrolase</keyword>
<dbReference type="PROSITE" id="PS52048">
    <property type="entry name" value="UCH_DOMAIN"/>
    <property type="match status" value="1"/>
</dbReference>
<keyword evidence="3 7" id="KW-0645">Protease</keyword>
<organism evidence="11 12">
    <name type="scientific">Cordyceps fumosorosea (strain ARSEF 2679)</name>
    <name type="common">Isaria fumosorosea</name>
    <dbReference type="NCBI Taxonomy" id="1081104"/>
    <lineage>
        <taxon>Eukaryota</taxon>
        <taxon>Fungi</taxon>
        <taxon>Dikarya</taxon>
        <taxon>Ascomycota</taxon>
        <taxon>Pezizomycotina</taxon>
        <taxon>Sordariomycetes</taxon>
        <taxon>Hypocreomycetidae</taxon>
        <taxon>Hypocreales</taxon>
        <taxon>Cordycipitaceae</taxon>
        <taxon>Cordyceps</taxon>
    </lineage>
</organism>
<dbReference type="EMBL" id="AZHB01000024">
    <property type="protein sequence ID" value="OAA55671.1"/>
    <property type="molecule type" value="Genomic_DNA"/>
</dbReference>
<dbReference type="InterPro" id="IPR036959">
    <property type="entry name" value="Peptidase_C12_UCH_sf"/>
</dbReference>
<dbReference type="Proteomes" id="UP000076744">
    <property type="component" value="Unassembled WGS sequence"/>
</dbReference>
<evidence type="ECO:0000256" key="5">
    <source>
        <dbReference type="ARBA" id="ARBA00022801"/>
    </source>
</evidence>
<dbReference type="GO" id="GO:0006511">
    <property type="term" value="P:ubiquitin-dependent protein catabolic process"/>
    <property type="evidence" value="ECO:0007669"/>
    <property type="project" value="UniProtKB-UniRule"/>
</dbReference>
<dbReference type="PRINTS" id="PR00707">
    <property type="entry name" value="UBCTHYDRLASE"/>
</dbReference>
<evidence type="ECO:0000259" key="10">
    <source>
        <dbReference type="PROSITE" id="PS52048"/>
    </source>
</evidence>
<evidence type="ECO:0000256" key="3">
    <source>
        <dbReference type="ARBA" id="ARBA00022670"/>
    </source>
</evidence>
<evidence type="ECO:0000256" key="2">
    <source>
        <dbReference type="ARBA" id="ARBA00009326"/>
    </source>
</evidence>
<protein>
    <recommendedName>
        <fullName evidence="8">Ubiquitin carboxyl-terminal hydrolase</fullName>
        <ecNumber evidence="8">3.4.19.12</ecNumber>
    </recommendedName>
</protein>
<feature type="compositionally biased region" description="Basic and acidic residues" evidence="9">
    <location>
        <begin position="146"/>
        <end position="156"/>
    </location>
</feature>
<dbReference type="RefSeq" id="XP_018701395.1">
    <property type="nucleotide sequence ID" value="XM_018851379.1"/>
</dbReference>
<feature type="site" description="Transition state stabilizer" evidence="7">
    <location>
        <position position="92"/>
    </location>
</feature>
<evidence type="ECO:0000313" key="12">
    <source>
        <dbReference type="Proteomes" id="UP000076744"/>
    </source>
</evidence>
<dbReference type="GeneID" id="30024068"/>
<evidence type="ECO:0000256" key="6">
    <source>
        <dbReference type="ARBA" id="ARBA00022807"/>
    </source>
</evidence>
<feature type="active site" description="Nucleophile" evidence="7">
    <location>
        <position position="98"/>
    </location>
</feature>
<dbReference type="PANTHER" id="PTHR10589">
    <property type="entry name" value="UBIQUITIN CARBOXYL-TERMINAL HYDROLASE"/>
    <property type="match status" value="1"/>
</dbReference>
<reference evidence="11 12" key="1">
    <citation type="journal article" date="2016" name="Genome Biol. Evol.">
        <title>Divergent and convergent evolution of fungal pathogenicity.</title>
        <authorList>
            <person name="Shang Y."/>
            <person name="Xiao G."/>
            <person name="Zheng P."/>
            <person name="Cen K."/>
            <person name="Zhan S."/>
            <person name="Wang C."/>
        </authorList>
    </citation>
    <scope>NUCLEOTIDE SEQUENCE [LARGE SCALE GENOMIC DNA]</scope>
    <source>
        <strain evidence="11 12">ARSEF 2679</strain>
    </source>
</reference>
<evidence type="ECO:0000313" key="11">
    <source>
        <dbReference type="EMBL" id="OAA55671.1"/>
    </source>
</evidence>
<dbReference type="GO" id="GO:0005737">
    <property type="term" value="C:cytoplasm"/>
    <property type="evidence" value="ECO:0007669"/>
    <property type="project" value="TreeGrafter"/>
</dbReference>
<feature type="compositionally biased region" description="Acidic residues" evidence="9">
    <location>
        <begin position="158"/>
        <end position="168"/>
    </location>
</feature>
<dbReference type="PANTHER" id="PTHR10589:SF17">
    <property type="entry name" value="UBIQUITIN CARBOXYL-TERMINAL HYDROLASE"/>
    <property type="match status" value="1"/>
</dbReference>
<dbReference type="GO" id="GO:0004843">
    <property type="term" value="F:cysteine-type deubiquitinase activity"/>
    <property type="evidence" value="ECO:0007669"/>
    <property type="project" value="UniProtKB-UniRule"/>
</dbReference>
<dbReference type="EC" id="3.4.19.12" evidence="8"/>
<comment type="caution">
    <text evidence="11">The sequence shown here is derived from an EMBL/GenBank/DDBJ whole genome shotgun (WGS) entry which is preliminary data.</text>
</comment>
<evidence type="ECO:0000256" key="4">
    <source>
        <dbReference type="ARBA" id="ARBA00022786"/>
    </source>
</evidence>
<evidence type="ECO:0000256" key="8">
    <source>
        <dbReference type="RuleBase" id="RU361215"/>
    </source>
</evidence>
<sequence>MSTANPDSGAGVSAFIPLECNPVRMTALLKGIDESSPLQFYDVISIPDARLINLHIPHPALALLLVFSSRTPPEELRYRGSGADEPVVWWRQTVKNSCGTMALLHAACNGPARDLIDKTSTLGKLLDESIPKGPEERARLLERSKELADEHQKAAEGGDTEAPEATDDVEPHYVCFVAGTDGALYEMDGRKSGPVKLGDLGGEADMLSETALDLGARKYIKPNENFSSVVLAAGSQ</sequence>
<comment type="similarity">
    <text evidence="2 7 8">Belongs to the peptidase C12 family.</text>
</comment>
<accession>A0A167NL17</accession>
<dbReference type="InterPro" id="IPR038765">
    <property type="entry name" value="Papain-like_cys_pep_sf"/>
</dbReference>
<proteinExistence type="inferred from homology"/>
<dbReference type="Pfam" id="PF01088">
    <property type="entry name" value="Peptidase_C12"/>
    <property type="match status" value="1"/>
</dbReference>
<gene>
    <name evidence="11" type="ORF">ISF_07776</name>
</gene>
<dbReference type="AlphaFoldDB" id="A0A167NL17"/>
<evidence type="ECO:0000256" key="1">
    <source>
        <dbReference type="ARBA" id="ARBA00000707"/>
    </source>
</evidence>